<keyword evidence="5 8" id="KW-0645">Protease</keyword>
<dbReference type="GO" id="GO:0004252">
    <property type="term" value="F:serine-type endopeptidase activity"/>
    <property type="evidence" value="ECO:0007669"/>
    <property type="project" value="InterPro"/>
</dbReference>
<organism evidence="11 12">
    <name type="scientific">Corynebacterium afermentans</name>
    <dbReference type="NCBI Taxonomy" id="38286"/>
    <lineage>
        <taxon>Bacteria</taxon>
        <taxon>Bacillati</taxon>
        <taxon>Actinomycetota</taxon>
        <taxon>Actinomycetes</taxon>
        <taxon>Mycobacteriales</taxon>
        <taxon>Corynebacteriaceae</taxon>
        <taxon>Corynebacterium</taxon>
    </lineage>
</organism>
<dbReference type="PROSITE" id="PS00761">
    <property type="entry name" value="SPASE_I_3"/>
    <property type="match status" value="1"/>
</dbReference>
<evidence type="ECO:0000313" key="11">
    <source>
        <dbReference type="EMBL" id="SIQ02415.1"/>
    </source>
</evidence>
<dbReference type="NCBIfam" id="TIGR02227">
    <property type="entry name" value="sigpep_I_bact"/>
    <property type="match status" value="1"/>
</dbReference>
<evidence type="ECO:0000313" key="12">
    <source>
        <dbReference type="Proteomes" id="UP000185547"/>
    </source>
</evidence>
<dbReference type="GO" id="GO:0006465">
    <property type="term" value="P:signal peptide processing"/>
    <property type="evidence" value="ECO:0007669"/>
    <property type="project" value="InterPro"/>
</dbReference>
<feature type="transmembrane region" description="Helical" evidence="8">
    <location>
        <begin position="79"/>
        <end position="102"/>
    </location>
</feature>
<dbReference type="PROSITE" id="PS00501">
    <property type="entry name" value="SPASE_I_1"/>
    <property type="match status" value="1"/>
</dbReference>
<dbReference type="InterPro" id="IPR036286">
    <property type="entry name" value="LexA/Signal_pep-like_sf"/>
</dbReference>
<dbReference type="PANTHER" id="PTHR43390">
    <property type="entry name" value="SIGNAL PEPTIDASE I"/>
    <property type="match status" value="1"/>
</dbReference>
<dbReference type="AlphaFoldDB" id="A0A9X8R1K7"/>
<dbReference type="InterPro" id="IPR000223">
    <property type="entry name" value="Pept_S26A_signal_pept_1"/>
</dbReference>
<dbReference type="GO" id="GO:0009003">
    <property type="term" value="F:signal peptidase activity"/>
    <property type="evidence" value="ECO:0007669"/>
    <property type="project" value="UniProtKB-EC"/>
</dbReference>
<keyword evidence="12" id="KW-1185">Reference proteome</keyword>
<dbReference type="CDD" id="cd06530">
    <property type="entry name" value="S26_SPase_I"/>
    <property type="match status" value="1"/>
</dbReference>
<dbReference type="EC" id="3.4.21.89" evidence="4 8"/>
<dbReference type="PRINTS" id="PR00727">
    <property type="entry name" value="LEADERPTASE"/>
</dbReference>
<keyword evidence="6 8" id="KW-0378">Hydrolase</keyword>
<evidence type="ECO:0000256" key="4">
    <source>
        <dbReference type="ARBA" id="ARBA00013208"/>
    </source>
</evidence>
<dbReference type="Proteomes" id="UP000185547">
    <property type="component" value="Unassembled WGS sequence"/>
</dbReference>
<comment type="caution">
    <text evidence="11">The sequence shown here is derived from an EMBL/GenBank/DDBJ whole genome shotgun (WGS) entry which is preliminary data.</text>
</comment>
<keyword evidence="8" id="KW-0472">Membrane</keyword>
<name>A0A9X8R1K7_9CORY</name>
<comment type="subcellular location">
    <subcellularLocation>
        <location evidence="2">Cell membrane</location>
        <topology evidence="2">Single-pass type II membrane protein</topology>
    </subcellularLocation>
    <subcellularLocation>
        <location evidence="8">Membrane</location>
        <topology evidence="8">Single-pass type II membrane protein</topology>
    </subcellularLocation>
</comment>
<dbReference type="GO" id="GO:0005886">
    <property type="term" value="C:plasma membrane"/>
    <property type="evidence" value="ECO:0007669"/>
    <property type="project" value="UniProtKB-SubCell"/>
</dbReference>
<evidence type="ECO:0000256" key="5">
    <source>
        <dbReference type="ARBA" id="ARBA00022670"/>
    </source>
</evidence>
<reference evidence="11 12" key="1">
    <citation type="submission" date="2017-01" db="EMBL/GenBank/DDBJ databases">
        <authorList>
            <person name="Varghese N."/>
            <person name="Submissions S."/>
        </authorList>
    </citation>
    <scope>NUCLEOTIDE SEQUENCE [LARGE SCALE GENOMIC DNA]</scope>
    <source>
        <strain evidence="11 12">DSM 44280</strain>
    </source>
</reference>
<feature type="active site" evidence="7">
    <location>
        <position position="184"/>
    </location>
</feature>
<evidence type="ECO:0000256" key="7">
    <source>
        <dbReference type="PIRSR" id="PIRSR600223-1"/>
    </source>
</evidence>
<proteinExistence type="inferred from homology"/>
<dbReference type="EMBL" id="FTMH01000004">
    <property type="protein sequence ID" value="SIQ02415.1"/>
    <property type="molecule type" value="Genomic_DNA"/>
</dbReference>
<dbReference type="InterPro" id="IPR019756">
    <property type="entry name" value="Pept_S26A_signal_pept_1_Ser-AS"/>
</dbReference>
<evidence type="ECO:0000259" key="10">
    <source>
        <dbReference type="Pfam" id="PF10502"/>
    </source>
</evidence>
<keyword evidence="8" id="KW-0812">Transmembrane</keyword>
<feature type="region of interest" description="Disordered" evidence="9">
    <location>
        <begin position="1"/>
        <end position="69"/>
    </location>
</feature>
<evidence type="ECO:0000256" key="2">
    <source>
        <dbReference type="ARBA" id="ARBA00004401"/>
    </source>
</evidence>
<evidence type="ECO:0000256" key="6">
    <source>
        <dbReference type="ARBA" id="ARBA00022801"/>
    </source>
</evidence>
<keyword evidence="8" id="KW-1133">Transmembrane helix</keyword>
<gene>
    <name evidence="11" type="ORF">SAMN05421802_104135</name>
</gene>
<feature type="active site" evidence="7">
    <location>
        <position position="107"/>
    </location>
</feature>
<evidence type="ECO:0000256" key="8">
    <source>
        <dbReference type="RuleBase" id="RU362042"/>
    </source>
</evidence>
<dbReference type="Pfam" id="PF10502">
    <property type="entry name" value="Peptidase_S26"/>
    <property type="match status" value="1"/>
</dbReference>
<evidence type="ECO:0000256" key="3">
    <source>
        <dbReference type="ARBA" id="ARBA00009370"/>
    </source>
</evidence>
<comment type="similarity">
    <text evidence="3 8">Belongs to the peptidase S26 family.</text>
</comment>
<dbReference type="SUPFAM" id="SSF51306">
    <property type="entry name" value="LexA/Signal peptidase"/>
    <property type="match status" value="1"/>
</dbReference>
<comment type="catalytic activity">
    <reaction evidence="1 8">
        <text>Cleavage of hydrophobic, N-terminal signal or leader sequences from secreted and periplasmic proteins.</text>
        <dbReference type="EC" id="3.4.21.89"/>
    </reaction>
</comment>
<dbReference type="InterPro" id="IPR019533">
    <property type="entry name" value="Peptidase_S26"/>
</dbReference>
<dbReference type="PANTHER" id="PTHR43390:SF1">
    <property type="entry name" value="CHLOROPLAST PROCESSING PEPTIDASE"/>
    <property type="match status" value="1"/>
</dbReference>
<feature type="domain" description="Peptidase S26" evidence="10">
    <location>
        <begin position="81"/>
        <end position="285"/>
    </location>
</feature>
<sequence>MPRPSSLGRGTLLVDDSRGANVSRVTNVNGSAGEPSASQPAQPHNPYAAEPRRDAAPVAQQPAADEPEEKKELPWYVEIPVVVVLTLLIMFVIQTFIGRLYVIPSASMEPTLHGESGSGDRIFVEKVSYYFSDPEPGDVIVFAGTDSWNTGFDSNRSSNPVIRGMQEVGSWVGLVPKDENTLVKRIIATGGQTVSCQAGDPAIMVDGQPVDQSYTLQPNFYPVDESTGSDACGGPFFGPVTVPEGNYFMMGDNRTNSLDSRAHIGDQFQGTIPEENIRGKVEAVVFPINRMQGVSDPDIQQ</sequence>
<protein>
    <recommendedName>
        <fullName evidence="4 8">Signal peptidase I</fullName>
        <ecNumber evidence="4 8">3.4.21.89</ecNumber>
    </recommendedName>
</protein>
<evidence type="ECO:0000256" key="9">
    <source>
        <dbReference type="SAM" id="MobiDB-lite"/>
    </source>
</evidence>
<accession>A0A9X8R1K7</accession>
<dbReference type="InterPro" id="IPR019758">
    <property type="entry name" value="Pept_S26A_signal_pept_1_CS"/>
</dbReference>
<dbReference type="Gene3D" id="2.10.109.10">
    <property type="entry name" value="Umud Fragment, subunit A"/>
    <property type="match status" value="1"/>
</dbReference>
<evidence type="ECO:0000256" key="1">
    <source>
        <dbReference type="ARBA" id="ARBA00000677"/>
    </source>
</evidence>
<feature type="compositionally biased region" description="Polar residues" evidence="9">
    <location>
        <begin position="23"/>
        <end position="42"/>
    </location>
</feature>